<keyword evidence="10 20" id="KW-0547">Nucleotide-binding</keyword>
<reference evidence="22 23" key="1">
    <citation type="submission" date="2018-03" db="EMBL/GenBank/DDBJ databases">
        <title>Genomic Encyclopedia of Archaeal and Bacterial Type Strains, Phase II (KMG-II): from individual species to whole genera.</title>
        <authorList>
            <person name="Goeker M."/>
        </authorList>
    </citation>
    <scope>NUCLEOTIDE SEQUENCE [LARGE SCALE GENOMIC DNA]</scope>
    <source>
        <strain evidence="22 23">DSM 28229</strain>
    </source>
</reference>
<dbReference type="UniPathway" id="UPA00275">
    <property type="reaction ID" value="UER00399"/>
</dbReference>
<evidence type="ECO:0000256" key="15">
    <source>
        <dbReference type="ARBA" id="ARBA00023211"/>
    </source>
</evidence>
<comment type="catalytic activity">
    <reaction evidence="1 20">
        <text>D-ribulose 5-phosphate = (2S)-2-hydroxy-3-oxobutyl phosphate + formate + H(+)</text>
        <dbReference type="Rhea" id="RHEA:18457"/>
        <dbReference type="ChEBI" id="CHEBI:15378"/>
        <dbReference type="ChEBI" id="CHEBI:15740"/>
        <dbReference type="ChEBI" id="CHEBI:58121"/>
        <dbReference type="ChEBI" id="CHEBI:58830"/>
        <dbReference type="EC" id="4.1.99.12"/>
    </reaction>
</comment>
<feature type="active site" description="Nucleophile; for GTP cyclohydrolase activity" evidence="20">
    <location>
        <position position="338"/>
    </location>
</feature>
<dbReference type="Gene3D" id="3.40.50.10990">
    <property type="entry name" value="GTP cyclohydrolase II"/>
    <property type="match status" value="1"/>
</dbReference>
<feature type="binding site" evidence="20">
    <location>
        <begin position="32"/>
        <end position="33"/>
    </location>
    <ligand>
        <name>D-ribulose 5-phosphate</name>
        <dbReference type="ChEBI" id="CHEBI:58121"/>
    </ligand>
</feature>
<comment type="similarity">
    <text evidence="7 20">In the C-terminal section; belongs to the GTP cyclohydrolase II family.</text>
</comment>
<dbReference type="InterPro" id="IPR032677">
    <property type="entry name" value="GTP_cyclohydro_II"/>
</dbReference>
<evidence type="ECO:0000313" key="22">
    <source>
        <dbReference type="EMBL" id="PWJ42648.1"/>
    </source>
</evidence>
<dbReference type="EMBL" id="QGDO01000002">
    <property type="protein sequence ID" value="PWJ42648.1"/>
    <property type="molecule type" value="Genomic_DNA"/>
</dbReference>
<organism evidence="22 23">
    <name type="scientific">Sediminitomix flava</name>
    <dbReference type="NCBI Taxonomy" id="379075"/>
    <lineage>
        <taxon>Bacteria</taxon>
        <taxon>Pseudomonadati</taxon>
        <taxon>Bacteroidota</taxon>
        <taxon>Cytophagia</taxon>
        <taxon>Cytophagales</taxon>
        <taxon>Flammeovirgaceae</taxon>
        <taxon>Sediminitomix</taxon>
    </lineage>
</organism>
<comment type="cofactor">
    <cofactor evidence="20">
        <name>Zn(2+)</name>
        <dbReference type="ChEBI" id="CHEBI:29105"/>
    </cofactor>
    <text evidence="20">Binds 1 zinc ion per subunit.</text>
</comment>
<comment type="catalytic activity">
    <reaction evidence="19 20">
        <text>GTP + 4 H2O = 2,5-diamino-6-hydroxy-4-(5-phosphoribosylamino)-pyrimidine + formate + 2 phosphate + 3 H(+)</text>
        <dbReference type="Rhea" id="RHEA:23704"/>
        <dbReference type="ChEBI" id="CHEBI:15377"/>
        <dbReference type="ChEBI" id="CHEBI:15378"/>
        <dbReference type="ChEBI" id="CHEBI:15740"/>
        <dbReference type="ChEBI" id="CHEBI:37565"/>
        <dbReference type="ChEBI" id="CHEBI:43474"/>
        <dbReference type="ChEBI" id="CHEBI:58614"/>
        <dbReference type="EC" id="3.5.4.25"/>
    </reaction>
</comment>
<dbReference type="GO" id="GO:0030145">
    <property type="term" value="F:manganese ion binding"/>
    <property type="evidence" value="ECO:0007669"/>
    <property type="project" value="UniProtKB-UniRule"/>
</dbReference>
<keyword evidence="9 20" id="KW-0479">Metal-binding</keyword>
<keyword evidence="13 20" id="KW-0460">Magnesium</keyword>
<dbReference type="HAMAP" id="MF_00179">
    <property type="entry name" value="RibA"/>
    <property type="match status" value="1"/>
</dbReference>
<evidence type="ECO:0000256" key="7">
    <source>
        <dbReference type="ARBA" id="ARBA00008976"/>
    </source>
</evidence>
<dbReference type="InterPro" id="IPR000422">
    <property type="entry name" value="DHBP_synthase_RibB"/>
</dbReference>
<evidence type="ECO:0000256" key="9">
    <source>
        <dbReference type="ARBA" id="ARBA00022723"/>
    </source>
</evidence>
<feature type="binding site" evidence="20">
    <location>
        <position position="324"/>
    </location>
    <ligand>
        <name>GTP</name>
        <dbReference type="ChEBI" id="CHEBI:37565"/>
    </ligand>
</feature>
<dbReference type="AlphaFoldDB" id="A0A315ZCU3"/>
<feature type="domain" description="GTP cyclohydrolase II" evidence="21">
    <location>
        <begin position="216"/>
        <end position="379"/>
    </location>
</feature>
<dbReference type="InterPro" id="IPR036144">
    <property type="entry name" value="RibA-like_sf"/>
</dbReference>
<comment type="function">
    <text evidence="3 20">Catalyzes the conversion of D-ribulose 5-phosphate to formate and 3,4-dihydroxy-2-butanone 4-phosphate.</text>
</comment>
<evidence type="ECO:0000256" key="8">
    <source>
        <dbReference type="ARBA" id="ARBA00022619"/>
    </source>
</evidence>
<evidence type="ECO:0000256" key="20">
    <source>
        <dbReference type="HAMAP-Rule" id="MF_01283"/>
    </source>
</evidence>
<evidence type="ECO:0000256" key="1">
    <source>
        <dbReference type="ARBA" id="ARBA00000141"/>
    </source>
</evidence>
<dbReference type="PIRSF" id="PIRSF001259">
    <property type="entry name" value="RibA"/>
    <property type="match status" value="1"/>
</dbReference>
<dbReference type="GO" id="GO:0005525">
    <property type="term" value="F:GTP binding"/>
    <property type="evidence" value="ECO:0007669"/>
    <property type="project" value="UniProtKB-KW"/>
</dbReference>
<dbReference type="SUPFAM" id="SSF55821">
    <property type="entry name" value="YrdC/RibB"/>
    <property type="match status" value="1"/>
</dbReference>
<dbReference type="CDD" id="cd00641">
    <property type="entry name" value="GTP_cyclohydro2"/>
    <property type="match status" value="1"/>
</dbReference>
<feature type="binding site" evidence="20">
    <location>
        <position position="37"/>
    </location>
    <ligand>
        <name>D-ribulose 5-phosphate</name>
        <dbReference type="ChEBI" id="CHEBI:58121"/>
    </ligand>
</feature>
<feature type="binding site" evidence="20">
    <location>
        <position position="359"/>
    </location>
    <ligand>
        <name>GTP</name>
        <dbReference type="ChEBI" id="CHEBI:37565"/>
    </ligand>
</feature>
<keyword evidence="12 20" id="KW-0862">Zinc</keyword>
<evidence type="ECO:0000256" key="17">
    <source>
        <dbReference type="ARBA" id="ARBA00023268"/>
    </source>
</evidence>
<feature type="binding site" evidence="20">
    <location>
        <begin position="302"/>
        <end position="304"/>
    </location>
    <ligand>
        <name>GTP</name>
        <dbReference type="ChEBI" id="CHEBI:37565"/>
    </ligand>
</feature>
<dbReference type="Gene3D" id="3.90.870.10">
    <property type="entry name" value="DHBP synthase"/>
    <property type="match status" value="1"/>
</dbReference>
<evidence type="ECO:0000256" key="4">
    <source>
        <dbReference type="ARBA" id="ARBA00004853"/>
    </source>
</evidence>
<keyword evidence="23" id="KW-1185">Reference proteome</keyword>
<feature type="binding site" evidence="20">
    <location>
        <position position="33"/>
    </location>
    <ligand>
        <name>Mg(2+)</name>
        <dbReference type="ChEBI" id="CHEBI:18420"/>
        <label>2</label>
    </ligand>
</feature>
<evidence type="ECO:0000256" key="2">
    <source>
        <dbReference type="ARBA" id="ARBA00001936"/>
    </source>
</evidence>
<feature type="region of interest" description="GTP cyclohydrolase II" evidence="20">
    <location>
        <begin position="208"/>
        <end position="408"/>
    </location>
</feature>
<gene>
    <name evidence="20" type="primary">ribBA</name>
    <name evidence="22" type="ORF">BC781_102192</name>
</gene>
<feature type="binding site" evidence="20">
    <location>
        <position position="277"/>
    </location>
    <ligand>
        <name>Zn(2+)</name>
        <dbReference type="ChEBI" id="CHEBI:29105"/>
        <note>catalytic</note>
    </ligand>
</feature>
<feature type="binding site" evidence="20">
    <location>
        <position position="275"/>
    </location>
    <ligand>
        <name>Zn(2+)</name>
        <dbReference type="ChEBI" id="CHEBI:29105"/>
        <note>catalytic</note>
    </ligand>
</feature>
<dbReference type="EC" id="4.1.99.12" evidence="20"/>
<dbReference type="Pfam" id="PF00926">
    <property type="entry name" value="DHBP_synthase"/>
    <property type="match status" value="1"/>
</dbReference>
<evidence type="ECO:0000256" key="19">
    <source>
        <dbReference type="ARBA" id="ARBA00049295"/>
    </source>
</evidence>
<evidence type="ECO:0000259" key="21">
    <source>
        <dbReference type="Pfam" id="PF00925"/>
    </source>
</evidence>
<dbReference type="HAMAP" id="MF_01283">
    <property type="entry name" value="RibBA"/>
    <property type="match status" value="1"/>
</dbReference>
<feature type="binding site" evidence="20">
    <location>
        <position position="170"/>
    </location>
    <ligand>
        <name>D-ribulose 5-phosphate</name>
        <dbReference type="ChEBI" id="CHEBI:58121"/>
    </ligand>
</feature>
<dbReference type="GO" id="GO:0008686">
    <property type="term" value="F:3,4-dihydroxy-2-butanone-4-phosphate synthase activity"/>
    <property type="evidence" value="ECO:0007669"/>
    <property type="project" value="UniProtKB-UniRule"/>
</dbReference>
<evidence type="ECO:0000256" key="16">
    <source>
        <dbReference type="ARBA" id="ARBA00023239"/>
    </source>
</evidence>
<feature type="site" description="Essential for DHBP synthase activity" evidence="20">
    <location>
        <position position="170"/>
    </location>
</feature>
<accession>A0A315ZCU3</accession>
<dbReference type="InterPro" id="IPR017945">
    <property type="entry name" value="DHBP_synth_RibB-like_a/b_dom"/>
</dbReference>
<comment type="function">
    <text evidence="18 20">Catalyzes the conversion of GTP to 2,5-diamino-6-ribosylamino-4(3H)-pyrimidinone 5'-phosphate (DARP), formate and pyrophosphate.</text>
</comment>
<sequence>MSEETFKLDKIEDAIEAIRNGEIIIVVDDEDRENEGDFICAAEKVTPEIINFMSKEGRGLICAAIVEDRCEELGLELMVGKNTATYETPFTVSVDLIGHGCTTGISASDRSKTIQALVNPDTKPSELGKPGHIFPLKAKRDGVLRRSGHTEATIDFARLAGLKPAGALVEIMNDDGTMARLPDLVKVAKKFNLKLVSIKDLIEYRLNTETLIEKEVENVDMPTEVGNFKLTAFKQTNTGEIHLALTKGEWSKDDAVPVRVHSSCMTGDIFGSCRCDCGEQLLEAMRIIEKEGKGMILYMNQEGRGIGIVNKLKAYKIQEEGYDTVEANLKLGFRMDERDYGVGAQIIRAMNISKMRLISNNPKKRVGLMGYGIEVVDNIAIEIEANKHNENYLKTKRDKMGHAILKKD</sequence>
<feature type="binding site" evidence="20">
    <location>
        <position position="364"/>
    </location>
    <ligand>
        <name>GTP</name>
        <dbReference type="ChEBI" id="CHEBI:37565"/>
    </ligand>
</feature>
<comment type="pathway">
    <text evidence="4 20">Cofactor biosynthesis; riboflavin biosynthesis; 5-amino-6-(D-ribitylamino)uracil from GTP: step 1/4.</text>
</comment>
<dbReference type="GO" id="GO:0008270">
    <property type="term" value="F:zinc ion binding"/>
    <property type="evidence" value="ECO:0007669"/>
    <property type="project" value="UniProtKB-UniRule"/>
</dbReference>
<dbReference type="PANTHER" id="PTHR21327">
    <property type="entry name" value="GTP CYCLOHYDROLASE II-RELATED"/>
    <property type="match status" value="1"/>
</dbReference>
<evidence type="ECO:0000256" key="11">
    <source>
        <dbReference type="ARBA" id="ARBA00022801"/>
    </source>
</evidence>
<keyword evidence="14 20" id="KW-0342">GTP-binding</keyword>
<keyword evidence="15 20" id="KW-0464">Manganese</keyword>
<keyword evidence="17 20" id="KW-0511">Multifunctional enzyme</keyword>
<dbReference type="SUPFAM" id="SSF142695">
    <property type="entry name" value="RibA-like"/>
    <property type="match status" value="1"/>
</dbReference>
<dbReference type="Pfam" id="PF00925">
    <property type="entry name" value="GTP_cyclohydro2"/>
    <property type="match status" value="1"/>
</dbReference>
<dbReference type="FunFam" id="3.90.870.10:FF:000001">
    <property type="entry name" value="Riboflavin biosynthesis protein RibBA"/>
    <property type="match status" value="1"/>
</dbReference>
<comment type="caution">
    <text evidence="22">The sequence shown here is derived from an EMBL/GenBank/DDBJ whole genome shotgun (WGS) entry which is preliminary data.</text>
</comment>
<evidence type="ECO:0000256" key="3">
    <source>
        <dbReference type="ARBA" id="ARBA00002284"/>
    </source>
</evidence>
<dbReference type="PANTHER" id="PTHR21327:SF18">
    <property type="entry name" value="3,4-DIHYDROXY-2-BUTANONE 4-PHOSPHATE SYNTHASE"/>
    <property type="match status" value="1"/>
</dbReference>
<dbReference type="NCBIfam" id="TIGR00506">
    <property type="entry name" value="ribB"/>
    <property type="match status" value="1"/>
</dbReference>
<feature type="site" description="Essential for DHBP synthase activity" evidence="20">
    <location>
        <position position="132"/>
    </location>
</feature>
<dbReference type="InterPro" id="IPR016299">
    <property type="entry name" value="Riboflavin_synth_RibBA"/>
</dbReference>
<proteinExistence type="inferred from homology"/>
<evidence type="ECO:0000313" key="23">
    <source>
        <dbReference type="Proteomes" id="UP000245535"/>
    </source>
</evidence>
<dbReference type="NCBIfam" id="NF006803">
    <property type="entry name" value="PRK09311.1"/>
    <property type="match status" value="1"/>
</dbReference>
<feature type="binding site" evidence="20">
    <location>
        <position position="264"/>
    </location>
    <ligand>
        <name>Zn(2+)</name>
        <dbReference type="ChEBI" id="CHEBI:29105"/>
        <note>catalytic</note>
    </ligand>
</feature>
<comment type="cofactor">
    <cofactor evidence="20">
        <name>Mg(2+)</name>
        <dbReference type="ChEBI" id="CHEBI:18420"/>
    </cofactor>
    <cofactor evidence="20">
        <name>Mn(2+)</name>
        <dbReference type="ChEBI" id="CHEBI:29035"/>
    </cofactor>
    <text evidence="20">Binds 2 divalent metal cations per subunit. Magnesium or manganese.</text>
</comment>
<dbReference type="FunFam" id="3.40.50.10990:FF:000001">
    <property type="entry name" value="Riboflavin biosynthesis protein RibBA"/>
    <property type="match status" value="1"/>
</dbReference>
<keyword evidence="8 20" id="KW-0686">Riboflavin biosynthesis</keyword>
<dbReference type="NCBIfam" id="TIGR00505">
    <property type="entry name" value="ribA"/>
    <property type="match status" value="1"/>
</dbReference>
<dbReference type="EC" id="3.5.4.25" evidence="20"/>
<comment type="cofactor">
    <cofactor evidence="2">
        <name>Mn(2+)</name>
        <dbReference type="ChEBI" id="CHEBI:29035"/>
    </cofactor>
</comment>
<comment type="similarity">
    <text evidence="6 20">In the N-terminal section; belongs to the DHBP synthase family.</text>
</comment>
<name>A0A315ZCU3_SEDFL</name>
<evidence type="ECO:0000256" key="18">
    <source>
        <dbReference type="ARBA" id="ARBA00043932"/>
    </source>
</evidence>
<feature type="region of interest" description="DHBP synthase" evidence="20">
    <location>
        <begin position="1"/>
        <end position="207"/>
    </location>
</feature>
<evidence type="ECO:0000256" key="14">
    <source>
        <dbReference type="ARBA" id="ARBA00023134"/>
    </source>
</evidence>
<dbReference type="NCBIfam" id="NF001591">
    <property type="entry name" value="PRK00393.1"/>
    <property type="match status" value="1"/>
</dbReference>
<dbReference type="InterPro" id="IPR000926">
    <property type="entry name" value="RibA"/>
</dbReference>
<feature type="binding site" evidence="20">
    <location>
        <position position="149"/>
    </location>
    <ligand>
        <name>Mg(2+)</name>
        <dbReference type="ChEBI" id="CHEBI:18420"/>
        <label>2</label>
    </ligand>
</feature>
<dbReference type="Proteomes" id="UP000245535">
    <property type="component" value="Unassembled WGS sequence"/>
</dbReference>
<protein>
    <recommendedName>
        <fullName evidence="20">Riboflavin biosynthesis protein RibBA</fullName>
    </recommendedName>
    <domain>
        <recommendedName>
            <fullName evidence="20">3,4-dihydroxy-2-butanone 4-phosphate synthase</fullName>
            <shortName evidence="20">DHBP synthase</shortName>
            <ecNumber evidence="20">4.1.99.12</ecNumber>
        </recommendedName>
    </domain>
    <domain>
        <recommendedName>
            <fullName evidence="20">GTP cyclohydrolase-2</fullName>
            <ecNumber evidence="20">3.5.4.25</ecNumber>
        </recommendedName>
        <alternativeName>
            <fullName evidence="20">GTP cyclohydrolase II</fullName>
        </alternativeName>
    </domain>
</protein>
<feature type="binding site" evidence="20">
    <location>
        <begin position="146"/>
        <end position="150"/>
    </location>
    <ligand>
        <name>D-ribulose 5-phosphate</name>
        <dbReference type="ChEBI" id="CHEBI:58121"/>
    </ligand>
</feature>
<dbReference type="GO" id="GO:0009231">
    <property type="term" value="P:riboflavin biosynthetic process"/>
    <property type="evidence" value="ECO:0007669"/>
    <property type="project" value="UniProtKB-UniRule"/>
</dbReference>
<keyword evidence="16 20" id="KW-0456">Lyase</keyword>
<dbReference type="GO" id="GO:0005829">
    <property type="term" value="C:cytosol"/>
    <property type="evidence" value="ECO:0007669"/>
    <property type="project" value="TreeGrafter"/>
</dbReference>
<comment type="pathway">
    <text evidence="5 20">Cofactor biosynthesis; riboflavin biosynthesis; 2-hydroxy-3-oxobutyl phosphate from D-ribulose 5-phosphate: step 1/1.</text>
</comment>
<dbReference type="GO" id="GO:0003935">
    <property type="term" value="F:GTP cyclohydrolase II activity"/>
    <property type="evidence" value="ECO:0007669"/>
    <property type="project" value="UniProtKB-UniRule"/>
</dbReference>
<feature type="binding site" evidence="20">
    <location>
        <begin position="259"/>
        <end position="263"/>
    </location>
    <ligand>
        <name>GTP</name>
        <dbReference type="ChEBI" id="CHEBI:37565"/>
    </ligand>
</feature>
<feature type="binding site" evidence="20">
    <location>
        <position position="33"/>
    </location>
    <ligand>
        <name>Mg(2+)</name>
        <dbReference type="ChEBI" id="CHEBI:18420"/>
        <label>1</label>
    </ligand>
</feature>
<evidence type="ECO:0000256" key="6">
    <source>
        <dbReference type="ARBA" id="ARBA00005520"/>
    </source>
</evidence>
<dbReference type="RefSeq" id="WP_109616782.1">
    <property type="nucleotide sequence ID" value="NZ_QGDO01000002.1"/>
</dbReference>
<feature type="active site" description="Proton acceptor; for GTP cyclohydrolase activity" evidence="20">
    <location>
        <position position="336"/>
    </location>
</feature>
<feature type="binding site" evidence="20">
    <location>
        <position position="280"/>
    </location>
    <ligand>
        <name>GTP</name>
        <dbReference type="ChEBI" id="CHEBI:37565"/>
    </ligand>
</feature>
<evidence type="ECO:0000256" key="13">
    <source>
        <dbReference type="ARBA" id="ARBA00022842"/>
    </source>
</evidence>
<evidence type="ECO:0000256" key="5">
    <source>
        <dbReference type="ARBA" id="ARBA00004904"/>
    </source>
</evidence>
<evidence type="ECO:0000256" key="10">
    <source>
        <dbReference type="ARBA" id="ARBA00022741"/>
    </source>
</evidence>
<keyword evidence="11 20" id="KW-0378">Hydrolase</keyword>
<dbReference type="GO" id="GO:0000287">
    <property type="term" value="F:magnesium ion binding"/>
    <property type="evidence" value="ECO:0007669"/>
    <property type="project" value="UniProtKB-UniRule"/>
</dbReference>
<evidence type="ECO:0000256" key="12">
    <source>
        <dbReference type="ARBA" id="ARBA00022833"/>
    </source>
</evidence>
<dbReference type="HAMAP" id="MF_00180">
    <property type="entry name" value="RibB"/>
    <property type="match status" value="1"/>
</dbReference>
<dbReference type="OrthoDB" id="9793111at2"/>